<gene>
    <name evidence="2" type="ORF">Aau02nite_26320</name>
</gene>
<dbReference type="AlphaFoldDB" id="A0A919S8V9"/>
<sequence length="69" mass="7155">MRIRTALSAAVVSLAAVTALFVAGPGPAERPEAAEPLVIVLEQDHDTPAYAADRPALHGGSSSWECDEV</sequence>
<proteinExistence type="predicted"/>
<evidence type="ECO:0000313" key="2">
    <source>
        <dbReference type="EMBL" id="GIM67192.1"/>
    </source>
</evidence>
<evidence type="ECO:0000256" key="1">
    <source>
        <dbReference type="SAM" id="SignalP"/>
    </source>
</evidence>
<accession>A0A919S8V9</accession>
<keyword evidence="1" id="KW-0732">Signal</keyword>
<feature type="chain" id="PRO_5037389882" evidence="1">
    <location>
        <begin position="29"/>
        <end position="69"/>
    </location>
</feature>
<dbReference type="EMBL" id="BOQL01000021">
    <property type="protein sequence ID" value="GIM67192.1"/>
    <property type="molecule type" value="Genomic_DNA"/>
</dbReference>
<reference evidence="2" key="1">
    <citation type="submission" date="2021-03" db="EMBL/GenBank/DDBJ databases">
        <title>Whole genome shotgun sequence of Actinoplanes auranticolor NBRC 12245.</title>
        <authorList>
            <person name="Komaki H."/>
            <person name="Tamura T."/>
        </authorList>
    </citation>
    <scope>NUCLEOTIDE SEQUENCE</scope>
    <source>
        <strain evidence="2">NBRC 12245</strain>
    </source>
</reference>
<name>A0A919S8V9_9ACTN</name>
<dbReference type="RefSeq" id="WP_212988634.1">
    <property type="nucleotide sequence ID" value="NZ_BAABEA010000019.1"/>
</dbReference>
<keyword evidence="3" id="KW-1185">Reference proteome</keyword>
<dbReference type="Proteomes" id="UP000681340">
    <property type="component" value="Unassembled WGS sequence"/>
</dbReference>
<feature type="signal peptide" evidence="1">
    <location>
        <begin position="1"/>
        <end position="28"/>
    </location>
</feature>
<evidence type="ECO:0000313" key="3">
    <source>
        <dbReference type="Proteomes" id="UP000681340"/>
    </source>
</evidence>
<organism evidence="2 3">
    <name type="scientific">Actinoplanes auranticolor</name>
    <dbReference type="NCBI Taxonomy" id="47988"/>
    <lineage>
        <taxon>Bacteria</taxon>
        <taxon>Bacillati</taxon>
        <taxon>Actinomycetota</taxon>
        <taxon>Actinomycetes</taxon>
        <taxon>Micromonosporales</taxon>
        <taxon>Micromonosporaceae</taxon>
        <taxon>Actinoplanes</taxon>
    </lineage>
</organism>
<comment type="caution">
    <text evidence="2">The sequence shown here is derived from an EMBL/GenBank/DDBJ whole genome shotgun (WGS) entry which is preliminary data.</text>
</comment>
<protein>
    <submittedName>
        <fullName evidence="2">Uncharacterized protein</fullName>
    </submittedName>
</protein>